<dbReference type="Gene3D" id="3.40.190.10">
    <property type="entry name" value="Periplasmic binding protein-like II"/>
    <property type="match status" value="1"/>
</dbReference>
<name>T0BNA7_ALIAG</name>
<dbReference type="CDD" id="cd00995">
    <property type="entry name" value="PBP2_NikA_DppA_OppA_like"/>
    <property type="match status" value="1"/>
</dbReference>
<evidence type="ECO:0000313" key="8">
    <source>
        <dbReference type="Proteomes" id="UP000829401"/>
    </source>
</evidence>
<evidence type="ECO:0000313" key="7">
    <source>
        <dbReference type="EMBL" id="UNO47859.1"/>
    </source>
</evidence>
<dbReference type="EMBL" id="CP080467">
    <property type="protein sequence ID" value="UNO47859.1"/>
    <property type="molecule type" value="Genomic_DNA"/>
</dbReference>
<evidence type="ECO:0000256" key="4">
    <source>
        <dbReference type="SAM" id="MobiDB-lite"/>
    </source>
</evidence>
<dbReference type="SUPFAM" id="SSF53850">
    <property type="entry name" value="Periplasmic binding protein-like II"/>
    <property type="match status" value="1"/>
</dbReference>
<protein>
    <submittedName>
        <fullName evidence="7">ABC transporter substrate-binding protein</fullName>
    </submittedName>
</protein>
<dbReference type="GO" id="GO:0043190">
    <property type="term" value="C:ATP-binding cassette (ABC) transporter complex"/>
    <property type="evidence" value="ECO:0007669"/>
    <property type="project" value="InterPro"/>
</dbReference>
<dbReference type="Pfam" id="PF00496">
    <property type="entry name" value="SBP_bac_5"/>
    <property type="match status" value="1"/>
</dbReference>
<keyword evidence="8" id="KW-1185">Reference proteome</keyword>
<reference evidence="8" key="1">
    <citation type="journal article" date="2022" name="G3 (Bethesda)">
        <title>Unveiling the complete genome sequence of Alicyclobacillus acidoterrestris DSM 3922T, a taint-producing strain.</title>
        <authorList>
            <person name="Leonardo I.C."/>
            <person name="Barreto Crespo M.T."/>
            <person name="Gaspar F.B."/>
        </authorList>
    </citation>
    <scope>NUCLEOTIDE SEQUENCE [LARGE SCALE GENOMIC DNA]</scope>
    <source>
        <strain evidence="8">DSM 3922</strain>
    </source>
</reference>
<dbReference type="Gene3D" id="3.10.105.10">
    <property type="entry name" value="Dipeptide-binding Protein, Domain 3"/>
    <property type="match status" value="1"/>
</dbReference>
<keyword evidence="3 5" id="KW-0732">Signal</keyword>
<evidence type="ECO:0000256" key="5">
    <source>
        <dbReference type="SAM" id="SignalP"/>
    </source>
</evidence>
<dbReference type="GO" id="GO:1904680">
    <property type="term" value="F:peptide transmembrane transporter activity"/>
    <property type="evidence" value="ECO:0007669"/>
    <property type="project" value="TreeGrafter"/>
</dbReference>
<dbReference type="PANTHER" id="PTHR30290">
    <property type="entry name" value="PERIPLASMIC BINDING COMPONENT OF ABC TRANSPORTER"/>
    <property type="match status" value="1"/>
</dbReference>
<evidence type="ECO:0000259" key="6">
    <source>
        <dbReference type="Pfam" id="PF00496"/>
    </source>
</evidence>
<organism evidence="7 8">
    <name type="scientific">Alicyclobacillus acidoterrestris (strain ATCC 49025 / DSM 3922 / CIP 106132 / NCIMB 13137 / GD3B)</name>
    <dbReference type="NCBI Taxonomy" id="1356854"/>
    <lineage>
        <taxon>Bacteria</taxon>
        <taxon>Bacillati</taxon>
        <taxon>Bacillota</taxon>
        <taxon>Bacilli</taxon>
        <taxon>Bacillales</taxon>
        <taxon>Alicyclobacillaceae</taxon>
        <taxon>Alicyclobacillus</taxon>
    </lineage>
</organism>
<keyword evidence="2" id="KW-0813">Transport</keyword>
<evidence type="ECO:0000256" key="3">
    <source>
        <dbReference type="ARBA" id="ARBA00022729"/>
    </source>
</evidence>
<dbReference type="eggNOG" id="COG4166">
    <property type="taxonomic scope" value="Bacteria"/>
</dbReference>
<sequence>MKVRKTYPYSVALMASIAFLASGCGATPASSQSNSTTAKSSSSQSGEANHPPHIGGQITLDAIQQVKDLDPAKADDTQSMEVVNQLYDQLVTFNKQGTNVVPMLAKSWKISSDGLTYTFNLRSDAKFWNGDPVTAQSFVDELKRILTKSIGCSHISYFYAIQGAQAFSDGKSTTISGVSTPDKYTLVLKLNQPEKFFIQLLAMPFLSAVDQSYINKVGNDAFDSTKPMGSGPFELSEMGENNVVLTKNPNYWRTDANGNHLPYLDKVTFQVTSDAQVDAMHFEVGQTAFLGWNTNGIPTTAFPTFQAKPNLQKLMLHQPELGTQYLGMNLQIAPFNNTKVRQAIEYAIDKQQIINIENGRGLIANQPMPPNANGYVKKLPSDATYTYNPAKAKELLKEAGYPNGFTTTLYSSNDSDQMRIDVAVQNMLAKVGIQVKLAASTWSVFLSKNESGKTGLFWLAWVESFPDPSDFLYALFDSKQEPFDNSTMYTNKQVDQWLNAAQTEMNAQKRQDLYTKATIQIMRDATWVPVYYPVNYFAVQPWIHGFYMNPVMLDPLMSIWVDPSHANS</sequence>
<dbReference type="STRING" id="1356854.N007_15635"/>
<feature type="compositionally biased region" description="Low complexity" evidence="4">
    <location>
        <begin position="30"/>
        <end position="45"/>
    </location>
</feature>
<accession>T0BNA7</accession>
<dbReference type="GO" id="GO:0042597">
    <property type="term" value="C:periplasmic space"/>
    <property type="evidence" value="ECO:0007669"/>
    <property type="project" value="UniProtKB-ARBA"/>
</dbReference>
<comment type="similarity">
    <text evidence="1">Belongs to the bacterial solute-binding protein 5 family.</text>
</comment>
<dbReference type="Gene3D" id="3.90.76.10">
    <property type="entry name" value="Dipeptide-binding Protein, Domain 1"/>
    <property type="match status" value="1"/>
</dbReference>
<feature type="region of interest" description="Disordered" evidence="4">
    <location>
        <begin position="30"/>
        <end position="55"/>
    </location>
</feature>
<proteinExistence type="inferred from homology"/>
<feature type="chain" id="PRO_5044028118" evidence="5">
    <location>
        <begin position="21"/>
        <end position="568"/>
    </location>
</feature>
<dbReference type="InterPro" id="IPR039424">
    <property type="entry name" value="SBP_5"/>
</dbReference>
<dbReference type="PANTHER" id="PTHR30290:SF9">
    <property type="entry name" value="OLIGOPEPTIDE-BINDING PROTEIN APPA"/>
    <property type="match status" value="1"/>
</dbReference>
<dbReference type="RefSeq" id="WP_021298296.1">
    <property type="nucleotide sequence ID" value="NZ_AURB01000182.1"/>
</dbReference>
<dbReference type="AlphaFoldDB" id="T0BNA7"/>
<dbReference type="GO" id="GO:0015833">
    <property type="term" value="P:peptide transport"/>
    <property type="evidence" value="ECO:0007669"/>
    <property type="project" value="TreeGrafter"/>
</dbReference>
<accession>A0A9E7CQI0</accession>
<dbReference type="KEGG" id="aaco:K1I37_14350"/>
<dbReference type="InterPro" id="IPR000914">
    <property type="entry name" value="SBP_5_dom"/>
</dbReference>
<dbReference type="PROSITE" id="PS51257">
    <property type="entry name" value="PROKAR_LIPOPROTEIN"/>
    <property type="match status" value="1"/>
</dbReference>
<evidence type="ECO:0000256" key="2">
    <source>
        <dbReference type="ARBA" id="ARBA00022448"/>
    </source>
</evidence>
<dbReference type="InterPro" id="IPR030678">
    <property type="entry name" value="Peptide/Ni-bd"/>
</dbReference>
<feature type="signal peptide" evidence="5">
    <location>
        <begin position="1"/>
        <end position="20"/>
    </location>
</feature>
<gene>
    <name evidence="7" type="ORF">K1I37_14350</name>
</gene>
<dbReference type="Proteomes" id="UP000829401">
    <property type="component" value="Chromosome"/>
</dbReference>
<feature type="domain" description="Solute-binding protein family 5" evidence="6">
    <location>
        <begin position="99"/>
        <end position="480"/>
    </location>
</feature>
<evidence type="ECO:0000256" key="1">
    <source>
        <dbReference type="ARBA" id="ARBA00005695"/>
    </source>
</evidence>
<dbReference type="OrthoDB" id="48318at2"/>
<dbReference type="PIRSF" id="PIRSF002741">
    <property type="entry name" value="MppA"/>
    <property type="match status" value="1"/>
</dbReference>